<organism evidence="3 4">
    <name type="scientific">Corallococcus terminator</name>
    <dbReference type="NCBI Taxonomy" id="2316733"/>
    <lineage>
        <taxon>Bacteria</taxon>
        <taxon>Pseudomonadati</taxon>
        <taxon>Myxococcota</taxon>
        <taxon>Myxococcia</taxon>
        <taxon>Myxococcales</taxon>
        <taxon>Cystobacterineae</taxon>
        <taxon>Myxococcaceae</taxon>
        <taxon>Corallococcus</taxon>
    </lineage>
</organism>
<proteinExistence type="predicted"/>
<dbReference type="InterPro" id="IPR021720">
    <property type="entry name" value="Malectin_dom"/>
</dbReference>
<evidence type="ECO:0000259" key="2">
    <source>
        <dbReference type="Pfam" id="PF11721"/>
    </source>
</evidence>
<evidence type="ECO:0000313" key="4">
    <source>
        <dbReference type="Proteomes" id="UP000268094"/>
    </source>
</evidence>
<reference evidence="4" key="1">
    <citation type="submission" date="2018-09" db="EMBL/GenBank/DDBJ databases">
        <authorList>
            <person name="Livingstone P.G."/>
            <person name="Whitworth D.E."/>
        </authorList>
    </citation>
    <scope>NUCLEOTIDE SEQUENCE [LARGE SCALE GENOMIC DNA]</scope>
    <source>
        <strain evidence="4">CA054A</strain>
    </source>
</reference>
<name>A0A3A8IG82_9BACT</name>
<dbReference type="EMBL" id="RAVZ01000194">
    <property type="protein sequence ID" value="RKG82459.1"/>
    <property type="molecule type" value="Genomic_DNA"/>
</dbReference>
<feature type="region of interest" description="Disordered" evidence="1">
    <location>
        <begin position="1"/>
        <end position="26"/>
    </location>
</feature>
<accession>A0A3A8IG82</accession>
<dbReference type="Pfam" id="PF11721">
    <property type="entry name" value="Malectin"/>
    <property type="match status" value="1"/>
</dbReference>
<feature type="compositionally biased region" description="Gly residues" evidence="1">
    <location>
        <begin position="1"/>
        <end position="10"/>
    </location>
</feature>
<keyword evidence="4" id="KW-1185">Reference proteome</keyword>
<dbReference type="Gene3D" id="2.60.120.430">
    <property type="entry name" value="Galactose-binding lectin"/>
    <property type="match status" value="1"/>
</dbReference>
<protein>
    <recommendedName>
        <fullName evidence="2">Malectin domain-containing protein</fullName>
    </recommendedName>
</protein>
<evidence type="ECO:0000256" key="1">
    <source>
        <dbReference type="SAM" id="MobiDB-lite"/>
    </source>
</evidence>
<dbReference type="Proteomes" id="UP000268094">
    <property type="component" value="Unassembled WGS sequence"/>
</dbReference>
<evidence type="ECO:0000313" key="3">
    <source>
        <dbReference type="EMBL" id="RKG82459.1"/>
    </source>
</evidence>
<comment type="caution">
    <text evidence="3">The sequence shown here is derived from an EMBL/GenBank/DDBJ whole genome shotgun (WGS) entry which is preliminary data.</text>
</comment>
<feature type="compositionally biased region" description="Pro residues" evidence="1">
    <location>
        <begin position="14"/>
        <end position="26"/>
    </location>
</feature>
<feature type="domain" description="Malectin" evidence="2">
    <location>
        <begin position="76"/>
        <end position="201"/>
    </location>
</feature>
<gene>
    <name evidence="3" type="ORF">D7V88_25225</name>
</gene>
<dbReference type="AlphaFoldDB" id="A0A3A8IG82"/>
<sequence>MRSGGQGGQAGSRTPPPEHAPMPSPFPFAIRTLVATLVGVTALTSGCAPPDAPGAKPSPAAPALAEQKEALAEVSLVRVNVGGPEVTDAQGRTWSADWGFVAGRTLQFTGDVKGTTEDVLYNSAREGMAHYRVGLGGNGGVYRVKLLLVEPTESPGARVFQVKVDGQIYLPQVDIAKAVGTRTAYQAVFDVPVPSGYLDMEFLPLEGLALLSAFEVSSVSWQPLGEPRGQLYIRGDVTLPQVAMDTTMRPYVAHLERTGFYSNENILRVERWDGDLSASPWNGSWTALDVPGGTPAPITRTQSFALIVDGSGAPVVAHDDYYSFETLSVSRWSGNAWVPLGPPQKGDGYGAGADETSQALARGSDGQPILGFVARTFTGSSLVVRRWTGSAWVSYPSAQGLPSNDYLRDLSLAAHPSGGPVAAWMEFDFEPTMTRYLRVAHWTGGDWAMLSDAGLPITPGSTVDTPKVYVSNAGVIFVAWNQYNPPGTANEGSEVRVARWNNGSWVALGGGVSIQRQATGQPRMFADSSGRVTLLWAELPETPDAKAYPMYLRKWSGTSWTTVGGSAGPVARTPDGYFSLFPDKRGLPFFTWPGTYQGKSVAHVQVLNP</sequence>